<name>A0A1Y3BKD9_EURMA</name>
<proteinExistence type="predicted"/>
<protein>
    <submittedName>
        <fullName evidence="2">Uncharacterized protein</fullName>
    </submittedName>
</protein>
<organism evidence="2 3">
    <name type="scientific">Euroglyphus maynei</name>
    <name type="common">Mayne's house dust mite</name>
    <dbReference type="NCBI Taxonomy" id="6958"/>
    <lineage>
        <taxon>Eukaryota</taxon>
        <taxon>Metazoa</taxon>
        <taxon>Ecdysozoa</taxon>
        <taxon>Arthropoda</taxon>
        <taxon>Chelicerata</taxon>
        <taxon>Arachnida</taxon>
        <taxon>Acari</taxon>
        <taxon>Acariformes</taxon>
        <taxon>Sarcoptiformes</taxon>
        <taxon>Astigmata</taxon>
        <taxon>Psoroptidia</taxon>
        <taxon>Analgoidea</taxon>
        <taxon>Pyroglyphidae</taxon>
        <taxon>Pyroglyphinae</taxon>
        <taxon>Euroglyphus</taxon>
    </lineage>
</organism>
<dbReference type="AlphaFoldDB" id="A0A1Y3BKD9"/>
<keyword evidence="1" id="KW-1133">Transmembrane helix</keyword>
<dbReference type="EMBL" id="MUJZ01019176">
    <property type="protein sequence ID" value="OTF80263.1"/>
    <property type="molecule type" value="Genomic_DNA"/>
</dbReference>
<accession>A0A1Y3BKD9</accession>
<keyword evidence="3" id="KW-1185">Reference proteome</keyword>
<reference evidence="2 3" key="1">
    <citation type="submission" date="2017-03" db="EMBL/GenBank/DDBJ databases">
        <title>Genome Survey of Euroglyphus maynei.</title>
        <authorList>
            <person name="Arlian L.G."/>
            <person name="Morgan M.S."/>
            <person name="Rider S.D."/>
        </authorList>
    </citation>
    <scope>NUCLEOTIDE SEQUENCE [LARGE SCALE GENOMIC DNA]</scope>
    <source>
        <strain evidence="2">Arlian Lab</strain>
        <tissue evidence="2">Whole body</tissue>
    </source>
</reference>
<sequence>MNYHCPISIPMVLIMIIHWPVIKNHSIILFMIWAVMC</sequence>
<comment type="caution">
    <text evidence="2">The sequence shown here is derived from an EMBL/GenBank/DDBJ whole genome shotgun (WGS) entry which is preliminary data.</text>
</comment>
<dbReference type="Proteomes" id="UP000194236">
    <property type="component" value="Unassembled WGS sequence"/>
</dbReference>
<evidence type="ECO:0000313" key="2">
    <source>
        <dbReference type="EMBL" id="OTF80263.1"/>
    </source>
</evidence>
<keyword evidence="1" id="KW-0812">Transmembrane</keyword>
<keyword evidence="1" id="KW-0472">Membrane</keyword>
<gene>
    <name evidence="2" type="ORF">BLA29_010881</name>
</gene>
<evidence type="ECO:0000256" key="1">
    <source>
        <dbReference type="SAM" id="Phobius"/>
    </source>
</evidence>
<feature type="transmembrane region" description="Helical" evidence="1">
    <location>
        <begin position="12"/>
        <end position="36"/>
    </location>
</feature>
<evidence type="ECO:0000313" key="3">
    <source>
        <dbReference type="Proteomes" id="UP000194236"/>
    </source>
</evidence>